<evidence type="ECO:0000313" key="3">
    <source>
        <dbReference type="Proteomes" id="UP000030760"/>
    </source>
</evidence>
<evidence type="ECO:0000256" key="1">
    <source>
        <dbReference type="SAM" id="MobiDB-lite"/>
    </source>
</evidence>
<accession>M3FVR4</accession>
<name>M3FVR4_9ACTN</name>
<organism evidence="2 3">
    <name type="scientific">Streptomyces bottropensis ATCC 25435</name>
    <dbReference type="NCBI Taxonomy" id="1054862"/>
    <lineage>
        <taxon>Bacteria</taxon>
        <taxon>Bacillati</taxon>
        <taxon>Actinomycetota</taxon>
        <taxon>Actinomycetes</taxon>
        <taxon>Kitasatosporales</taxon>
        <taxon>Streptomycetaceae</taxon>
        <taxon>Streptomyces</taxon>
    </lineage>
</organism>
<evidence type="ECO:0000313" key="2">
    <source>
        <dbReference type="EMBL" id="EMF56304.1"/>
    </source>
</evidence>
<sequence length="38" mass="4217">MGVQTELESFAHGNSGPSSGIDSRFRRPIKGNRPWTSR</sequence>
<protein>
    <submittedName>
        <fullName evidence="2">Uncharacterized protein</fullName>
    </submittedName>
</protein>
<dbReference type="EMBL" id="KB405065">
    <property type="protein sequence ID" value="EMF56304.1"/>
    <property type="molecule type" value="Genomic_DNA"/>
</dbReference>
<gene>
    <name evidence="2" type="ORF">SBD_2336</name>
</gene>
<dbReference type="AlphaFoldDB" id="M3FVR4"/>
<dbReference type="Proteomes" id="UP000030760">
    <property type="component" value="Unassembled WGS sequence"/>
</dbReference>
<reference evidence="3" key="1">
    <citation type="journal article" date="2013" name="Genome Announc.">
        <title>Draft Genome Sequence of Streptomyces bottropensis ATCC 25435, a Bottromycin-Producing Actinomycete.</title>
        <authorList>
            <person name="Zhang H."/>
            <person name="Zhou W."/>
            <person name="Zhuang Y."/>
            <person name="Liang X."/>
            <person name="Liu T."/>
        </authorList>
    </citation>
    <scope>NUCLEOTIDE SEQUENCE [LARGE SCALE GENOMIC DNA]</scope>
    <source>
        <strain evidence="3">ATCC 25435</strain>
    </source>
</reference>
<proteinExistence type="predicted"/>
<feature type="region of interest" description="Disordered" evidence="1">
    <location>
        <begin position="1"/>
        <end position="38"/>
    </location>
</feature>